<gene>
    <name evidence="2" type="ORF">SAMN02745191_1736</name>
</gene>
<feature type="signal peptide" evidence="1">
    <location>
        <begin position="1"/>
        <end position="23"/>
    </location>
</feature>
<dbReference type="InterPro" id="IPR007487">
    <property type="entry name" value="ABC_transpt-TYRBP-like"/>
</dbReference>
<dbReference type="CDD" id="cd06325">
    <property type="entry name" value="PBP1_ABC_unchar_transporter"/>
    <property type="match status" value="1"/>
</dbReference>
<organism evidence="2 3">
    <name type="scientific">Anaerorhabdus furcosa</name>
    <dbReference type="NCBI Taxonomy" id="118967"/>
    <lineage>
        <taxon>Bacteria</taxon>
        <taxon>Bacillati</taxon>
        <taxon>Bacillota</taxon>
        <taxon>Erysipelotrichia</taxon>
        <taxon>Erysipelotrichales</taxon>
        <taxon>Erysipelotrichaceae</taxon>
        <taxon>Anaerorhabdus</taxon>
    </lineage>
</organism>
<dbReference type="PANTHER" id="PTHR35271">
    <property type="entry name" value="ABC TRANSPORTER, SUBSTRATE-BINDING LIPOPROTEIN-RELATED"/>
    <property type="match status" value="1"/>
</dbReference>
<dbReference type="InterPro" id="IPR028082">
    <property type="entry name" value="Peripla_BP_I"/>
</dbReference>
<dbReference type="Gene3D" id="3.40.50.2300">
    <property type="match status" value="2"/>
</dbReference>
<proteinExistence type="predicted"/>
<dbReference type="AlphaFoldDB" id="A0A1T4NV43"/>
<dbReference type="STRING" id="118967.SAMN02745191_1736"/>
<feature type="chain" id="PRO_5039406195" evidence="1">
    <location>
        <begin position="24"/>
        <end position="333"/>
    </location>
</feature>
<accession>A0A1T4NV43</accession>
<evidence type="ECO:0000313" key="3">
    <source>
        <dbReference type="Proteomes" id="UP000243297"/>
    </source>
</evidence>
<dbReference type="Proteomes" id="UP000243297">
    <property type="component" value="Unassembled WGS sequence"/>
</dbReference>
<name>A0A1T4NV43_9FIRM</name>
<evidence type="ECO:0000313" key="2">
    <source>
        <dbReference type="EMBL" id="SJZ82906.1"/>
    </source>
</evidence>
<reference evidence="3" key="1">
    <citation type="submission" date="2017-02" db="EMBL/GenBank/DDBJ databases">
        <authorList>
            <person name="Varghese N."/>
            <person name="Submissions S."/>
        </authorList>
    </citation>
    <scope>NUCLEOTIDE SEQUENCE [LARGE SCALE GENOMIC DNA]</scope>
    <source>
        <strain evidence="3">ATCC 25662</strain>
    </source>
</reference>
<dbReference type="RefSeq" id="WP_078712133.1">
    <property type="nucleotide sequence ID" value="NZ_FUWY01000005.1"/>
</dbReference>
<sequence length="333" mass="35788">MKKIRKVLIALACMALVGCSSQPAPKNEEGSNSSTGTKKIGVIQLTEHTSLNMIYDSFVAELENLGYGAEKATIDFKNAQNEMSNIPTIVQYFDANKQDVVVTITTPVAQGAMSLTKNTPVVFAAVTDPIAANVVKDLEKPEGNITGTSDMVQIDEIIDLALTIKPEIKTIGFIYNPSETNSVSNYEKLQAVCEERGIKIETASISTSIDLQTATSALLPKVDAIFVPNDNTVAEAMPALSKLAKDAKIPVFTGADSMVMDGGFATIGIDYVELGKKTAQMVVEVLEGKPTSEIPVYVFKDDLYITVNEDTMNALGITLPEEVANNPKLMLVK</sequence>
<dbReference type="OrthoDB" id="9776955at2"/>
<dbReference type="SUPFAM" id="SSF53822">
    <property type="entry name" value="Periplasmic binding protein-like I"/>
    <property type="match status" value="1"/>
</dbReference>
<dbReference type="EMBL" id="FUWY01000005">
    <property type="protein sequence ID" value="SJZ82906.1"/>
    <property type="molecule type" value="Genomic_DNA"/>
</dbReference>
<dbReference type="Pfam" id="PF04392">
    <property type="entry name" value="ABC_sub_bind"/>
    <property type="match status" value="1"/>
</dbReference>
<protein>
    <submittedName>
        <fullName evidence="2">Putative ABC transport system substrate-binding protein</fullName>
    </submittedName>
</protein>
<dbReference type="PANTHER" id="PTHR35271:SF1">
    <property type="entry name" value="ABC TRANSPORTER, SUBSTRATE-BINDING LIPOPROTEIN"/>
    <property type="match status" value="1"/>
</dbReference>
<evidence type="ECO:0000256" key="1">
    <source>
        <dbReference type="SAM" id="SignalP"/>
    </source>
</evidence>
<dbReference type="PROSITE" id="PS51257">
    <property type="entry name" value="PROKAR_LIPOPROTEIN"/>
    <property type="match status" value="1"/>
</dbReference>
<keyword evidence="3" id="KW-1185">Reference proteome</keyword>
<keyword evidence="1" id="KW-0732">Signal</keyword>